<evidence type="ECO:0000313" key="4">
    <source>
        <dbReference type="Proteomes" id="UP001152797"/>
    </source>
</evidence>
<dbReference type="AlphaFoldDB" id="A0A9P1G5N9"/>
<keyword evidence="4" id="KW-1185">Reference proteome</keyword>
<gene>
    <name evidence="2" type="ORF">C1SCF055_LOCUS24558</name>
</gene>
<organism evidence="2">
    <name type="scientific">Cladocopium goreaui</name>
    <dbReference type="NCBI Taxonomy" id="2562237"/>
    <lineage>
        <taxon>Eukaryota</taxon>
        <taxon>Sar</taxon>
        <taxon>Alveolata</taxon>
        <taxon>Dinophyceae</taxon>
        <taxon>Suessiales</taxon>
        <taxon>Symbiodiniaceae</taxon>
        <taxon>Cladocopium</taxon>
    </lineage>
</organism>
<feature type="region of interest" description="Disordered" evidence="1">
    <location>
        <begin position="301"/>
        <end position="339"/>
    </location>
</feature>
<accession>A0A9P1G5N9</accession>
<name>A0A9P1G5N9_9DINO</name>
<evidence type="ECO:0000256" key="1">
    <source>
        <dbReference type="SAM" id="MobiDB-lite"/>
    </source>
</evidence>
<evidence type="ECO:0000313" key="3">
    <source>
        <dbReference type="EMBL" id="CAL1151617.1"/>
    </source>
</evidence>
<dbReference type="Proteomes" id="UP001152797">
    <property type="component" value="Unassembled WGS sequence"/>
</dbReference>
<reference evidence="2" key="1">
    <citation type="submission" date="2022-10" db="EMBL/GenBank/DDBJ databases">
        <authorList>
            <person name="Chen Y."/>
            <person name="Dougan E. K."/>
            <person name="Chan C."/>
            <person name="Rhodes N."/>
            <person name="Thang M."/>
        </authorList>
    </citation>
    <scope>NUCLEOTIDE SEQUENCE</scope>
</reference>
<reference evidence="3" key="2">
    <citation type="submission" date="2024-04" db="EMBL/GenBank/DDBJ databases">
        <authorList>
            <person name="Chen Y."/>
            <person name="Shah S."/>
            <person name="Dougan E. K."/>
            <person name="Thang M."/>
            <person name="Chan C."/>
        </authorList>
    </citation>
    <scope>NUCLEOTIDE SEQUENCE [LARGE SCALE GENOMIC DNA]</scope>
</reference>
<dbReference type="EMBL" id="CAMXCT030002448">
    <property type="protein sequence ID" value="CAL4785554.1"/>
    <property type="molecule type" value="Genomic_DNA"/>
</dbReference>
<proteinExistence type="predicted"/>
<feature type="non-terminal residue" evidence="2">
    <location>
        <position position="1"/>
    </location>
</feature>
<dbReference type="EMBL" id="CAMXCT020002448">
    <property type="protein sequence ID" value="CAL1151617.1"/>
    <property type="molecule type" value="Genomic_DNA"/>
</dbReference>
<comment type="caution">
    <text evidence="2">The sequence shown here is derived from an EMBL/GenBank/DDBJ whole genome shotgun (WGS) entry which is preliminary data.</text>
</comment>
<dbReference type="EMBL" id="CAMXCT010002448">
    <property type="protein sequence ID" value="CAI3998242.1"/>
    <property type="molecule type" value="Genomic_DNA"/>
</dbReference>
<dbReference type="OrthoDB" id="447914at2759"/>
<sequence>MSLVDSTAVFEARAASIGVPDDVVAAMALKGWVSHGTYAFAVATQPGADEQAFLDGVIIPLLGGADHIAAPKLRRLFFESHTLTSAELRRQVDSTEQEAPRKLPAPEISQRMEMLQARIRPLIVANFMEPSHHLINSLVQCVEDGRVRYIEWSRCTSRTQEVNNIKEDGDLKIWKTDSTGTIKATTKEPSIVASLNTELDVHNALRRRGVAYEIAQAMTFEVHEAIIIYFFFELKKDPMEGFGQVTLQQVAAADRELHVRLAEATRGGFKTGPAGELPLDIHVKRILDGPELKWMLMPLPKRAAGKPTTDGPSKPSNDAESKRNKAEPNKTKQDSLKLKRLKRTPMPKKLVGCVPCNDEGQPLCFAFNLGTCASSSDCPKGLHMCCKKGCNKRHAFVACINEEVQPVAASRKRGTAAVKVDDSRPSEPVAKRERLVTGMQPAPLRSEQFPMGLPNLRGVAKLKVQAANRLYSFARRVIDLCVAMNIPVICENPRRSLMWNTDYFNDLPSVCRFQHVHSCMYGGKRKKRTSFLLNFHAQNLLLECDDKHQHLPWGLVQDNAFSEIKFSTSLETEYPSGLCKQLASAFVDRLLQQGKDIAQTPLQMEQAQRMGSGLQPRGGRAPLLLSDFKFKIDVTSEDVDIPSHISESVHPPFQGIPIHSKLISSRLVSEVGDEGEKRTRAVSTFGVFRSPFEFLHRAMTLEHPLDTPHNVDKCNLKAILFIRDHTASEVVQFRAKQLKKYMSRAAQLSEEEFRFKETLDVDVRRVLEGKRLLLFTEMAADANVGDETLFQELTEGFRLTGEMPQSKQFPAKLKPAMISVQQLRESSVWAKKMIHSSCRRVGSDPEIAKAVFEETQQQLKVEAWSGRVPIILFTDGACENEGALVTHGAVLFDPESNLALMFGDEIPHEWTSKWKSEGRKQLICQAELFPVIIAKNTWKDFLKGRSILWFIDNNSSLAAIIRSYSPVLDNFEMLVINARLDTELQLQKMRTMLQSHERVKWGGK</sequence>
<feature type="compositionally biased region" description="Basic and acidic residues" evidence="1">
    <location>
        <begin position="317"/>
        <end position="337"/>
    </location>
</feature>
<protein>
    <submittedName>
        <fullName evidence="2">Uncharacterized protein</fullName>
    </submittedName>
</protein>
<evidence type="ECO:0000313" key="2">
    <source>
        <dbReference type="EMBL" id="CAI3998242.1"/>
    </source>
</evidence>